<feature type="transmembrane region" description="Helical" evidence="6">
    <location>
        <begin position="101"/>
        <end position="121"/>
    </location>
</feature>
<feature type="transmembrane region" description="Helical" evidence="6">
    <location>
        <begin position="7"/>
        <end position="27"/>
    </location>
</feature>
<name>A0A964E1I2_9PROT</name>
<evidence type="ECO:0000256" key="4">
    <source>
        <dbReference type="ARBA" id="ARBA00022989"/>
    </source>
</evidence>
<evidence type="ECO:0000256" key="6">
    <source>
        <dbReference type="SAM" id="Phobius"/>
    </source>
</evidence>
<dbReference type="InterPro" id="IPR007267">
    <property type="entry name" value="GtrA_DPMS_TM"/>
</dbReference>
<keyword evidence="9" id="KW-1185">Reference proteome</keyword>
<dbReference type="GO" id="GO:0005886">
    <property type="term" value="C:plasma membrane"/>
    <property type="evidence" value="ECO:0007669"/>
    <property type="project" value="TreeGrafter"/>
</dbReference>
<comment type="subcellular location">
    <subcellularLocation>
        <location evidence="1">Membrane</location>
        <topology evidence="1">Multi-pass membrane protein</topology>
    </subcellularLocation>
</comment>
<protein>
    <submittedName>
        <fullName evidence="8">GtrA family protein</fullName>
    </submittedName>
</protein>
<dbReference type="GO" id="GO:0000271">
    <property type="term" value="P:polysaccharide biosynthetic process"/>
    <property type="evidence" value="ECO:0007669"/>
    <property type="project" value="InterPro"/>
</dbReference>
<dbReference type="PANTHER" id="PTHR38459">
    <property type="entry name" value="PROPHAGE BACTOPRENOL-LINKED GLUCOSE TRANSLOCASE HOMOLOG"/>
    <property type="match status" value="1"/>
</dbReference>
<comment type="caution">
    <text evidence="8">The sequence shown here is derived from an EMBL/GenBank/DDBJ whole genome shotgun (WGS) entry which is preliminary data.</text>
</comment>
<dbReference type="AlphaFoldDB" id="A0A964E1I2"/>
<proteinExistence type="inferred from homology"/>
<dbReference type="Proteomes" id="UP000708298">
    <property type="component" value="Unassembled WGS sequence"/>
</dbReference>
<dbReference type="EMBL" id="JAESVB010000032">
    <property type="protein sequence ID" value="MCB8878386.1"/>
    <property type="molecule type" value="Genomic_DNA"/>
</dbReference>
<sequence>MRASEFVRFIVTGGCAACVNILVRIPLGLVMSYSASIIVAYLIGMTTAFLLAKLFVFQKSERASHAEFARFAIVNLVALLQVWLVSLGLKDRVFPWFGFTWHAELVAHAIGVASPVVTSYYGHKLFTFKAKNVSV</sequence>
<keyword evidence="3 6" id="KW-0812">Transmembrane</keyword>
<evidence type="ECO:0000259" key="7">
    <source>
        <dbReference type="Pfam" id="PF04138"/>
    </source>
</evidence>
<evidence type="ECO:0000256" key="3">
    <source>
        <dbReference type="ARBA" id="ARBA00022692"/>
    </source>
</evidence>
<reference evidence="8" key="1">
    <citation type="journal article" date="2021" name="Microorganisms">
        <title>Acidisoma silvae sp. nov. and Acidisomacellulosilytica sp. nov., Two Acidophilic Bacteria Isolated from Decaying Wood, Hydrolyzing Cellulose and Producing Poly-3-hydroxybutyrate.</title>
        <authorList>
            <person name="Mieszkin S."/>
            <person name="Pouder E."/>
            <person name="Uroz S."/>
            <person name="Simon-Colin C."/>
            <person name="Alain K."/>
        </authorList>
    </citation>
    <scope>NUCLEOTIDE SEQUENCE</scope>
    <source>
        <strain evidence="8">HW T2.11</strain>
    </source>
</reference>
<evidence type="ECO:0000313" key="9">
    <source>
        <dbReference type="Proteomes" id="UP000708298"/>
    </source>
</evidence>
<evidence type="ECO:0000256" key="1">
    <source>
        <dbReference type="ARBA" id="ARBA00004141"/>
    </source>
</evidence>
<feature type="transmembrane region" description="Helical" evidence="6">
    <location>
        <begin position="33"/>
        <end position="56"/>
    </location>
</feature>
<evidence type="ECO:0000256" key="2">
    <source>
        <dbReference type="ARBA" id="ARBA00009399"/>
    </source>
</evidence>
<dbReference type="PANTHER" id="PTHR38459:SF1">
    <property type="entry name" value="PROPHAGE BACTOPRENOL-LINKED GLUCOSE TRANSLOCASE HOMOLOG"/>
    <property type="match status" value="1"/>
</dbReference>
<feature type="domain" description="GtrA/DPMS transmembrane" evidence="7">
    <location>
        <begin position="8"/>
        <end position="85"/>
    </location>
</feature>
<gene>
    <name evidence="8" type="ORF">ASILVAE211_24635</name>
</gene>
<organism evidence="8 9">
    <name type="scientific">Acidisoma silvae</name>
    <dbReference type="NCBI Taxonomy" id="2802396"/>
    <lineage>
        <taxon>Bacteria</taxon>
        <taxon>Pseudomonadati</taxon>
        <taxon>Pseudomonadota</taxon>
        <taxon>Alphaproteobacteria</taxon>
        <taxon>Acetobacterales</taxon>
        <taxon>Acidocellaceae</taxon>
        <taxon>Acidisoma</taxon>
    </lineage>
</organism>
<dbReference type="InterPro" id="IPR051401">
    <property type="entry name" value="GtrA_CellWall_Glycosyl"/>
</dbReference>
<keyword evidence="5 6" id="KW-0472">Membrane</keyword>
<evidence type="ECO:0000256" key="5">
    <source>
        <dbReference type="ARBA" id="ARBA00023136"/>
    </source>
</evidence>
<dbReference type="Pfam" id="PF04138">
    <property type="entry name" value="GtrA_DPMS_TM"/>
    <property type="match status" value="1"/>
</dbReference>
<keyword evidence="4 6" id="KW-1133">Transmembrane helix</keyword>
<evidence type="ECO:0000313" key="8">
    <source>
        <dbReference type="EMBL" id="MCB8878386.1"/>
    </source>
</evidence>
<reference evidence="8" key="2">
    <citation type="submission" date="2021-01" db="EMBL/GenBank/DDBJ databases">
        <authorList>
            <person name="Mieszkin S."/>
            <person name="Pouder E."/>
            <person name="Alain K."/>
        </authorList>
    </citation>
    <scope>NUCLEOTIDE SEQUENCE</scope>
    <source>
        <strain evidence="8">HW T2.11</strain>
    </source>
</reference>
<comment type="similarity">
    <text evidence="2">Belongs to the GtrA family.</text>
</comment>
<accession>A0A964E1I2</accession>
<feature type="transmembrane region" description="Helical" evidence="6">
    <location>
        <begin position="68"/>
        <end position="89"/>
    </location>
</feature>